<feature type="non-terminal residue" evidence="3">
    <location>
        <position position="114"/>
    </location>
</feature>
<dbReference type="InterPro" id="IPR004146">
    <property type="entry name" value="DC1"/>
</dbReference>
<dbReference type="Proteomes" id="UP000593578">
    <property type="component" value="Unassembled WGS sequence"/>
</dbReference>
<dbReference type="AlphaFoldDB" id="A0A7J8NNN1"/>
<dbReference type="EMBL" id="JABEZZ010000001">
    <property type="protein sequence ID" value="MBA0578601.1"/>
    <property type="molecule type" value="Genomic_DNA"/>
</dbReference>
<protein>
    <recommendedName>
        <fullName evidence="2">DC1 domain-containing protein</fullName>
    </recommendedName>
</protein>
<reference evidence="3 4" key="1">
    <citation type="journal article" date="2019" name="Genome Biol. Evol.">
        <title>Insights into the evolution of the New World diploid cottons (Gossypium, subgenus Houzingenia) based on genome sequencing.</title>
        <authorList>
            <person name="Grover C.E."/>
            <person name="Arick M.A. 2nd"/>
            <person name="Thrash A."/>
            <person name="Conover J.L."/>
            <person name="Sanders W.S."/>
            <person name="Peterson D.G."/>
            <person name="Frelichowski J.E."/>
            <person name="Scheffler J.A."/>
            <person name="Scheffler B.E."/>
            <person name="Wendel J.F."/>
        </authorList>
    </citation>
    <scope>NUCLEOTIDE SEQUENCE [LARGE SCALE GENOMIC DNA]</scope>
    <source>
        <strain evidence="3">8</strain>
        <tissue evidence="3">Leaf</tissue>
    </source>
</reference>
<keyword evidence="1" id="KW-0677">Repeat</keyword>
<dbReference type="PANTHER" id="PTHR32410:SF165">
    <property type="entry name" value="C1 DOMAIN FAMILY PROTEIN, PUTATIVE-RELATED"/>
    <property type="match status" value="1"/>
</dbReference>
<gene>
    <name evidence="3" type="ORF">Gorai_020878</name>
</gene>
<accession>A0A7J8NNN1</accession>
<proteinExistence type="predicted"/>
<dbReference type="InterPro" id="IPR053192">
    <property type="entry name" value="Vacuole_Formation_Reg"/>
</dbReference>
<evidence type="ECO:0000259" key="2">
    <source>
        <dbReference type="Pfam" id="PF03107"/>
    </source>
</evidence>
<dbReference type="SUPFAM" id="SSF57889">
    <property type="entry name" value="Cysteine-rich domain"/>
    <property type="match status" value="1"/>
</dbReference>
<feature type="non-terminal residue" evidence="3">
    <location>
        <position position="1"/>
    </location>
</feature>
<dbReference type="Pfam" id="PF03107">
    <property type="entry name" value="C1_2"/>
    <property type="match status" value="1"/>
</dbReference>
<comment type="caution">
    <text evidence="3">The sequence shown here is derived from an EMBL/GenBank/DDBJ whole genome shotgun (WGS) entry which is preliminary data.</text>
</comment>
<dbReference type="InterPro" id="IPR046349">
    <property type="entry name" value="C1-like_sf"/>
</dbReference>
<dbReference type="PANTHER" id="PTHR32410">
    <property type="entry name" value="CYSTEINE/HISTIDINE-RICH C1 DOMAIN FAMILY PROTEIN"/>
    <property type="match status" value="1"/>
</dbReference>
<evidence type="ECO:0000313" key="4">
    <source>
        <dbReference type="Proteomes" id="UP000593578"/>
    </source>
</evidence>
<evidence type="ECO:0000313" key="3">
    <source>
        <dbReference type="EMBL" id="MBA0578601.1"/>
    </source>
</evidence>
<sequence>NFSSPFTVTILENGTAKSVRRSVTEFKNLDEFKELDESENLIIRFLRETKVGDNVVVAKIIHSSHDLHSLTFNDDINSNKHCNGCMLPIFSSFYYSSCCDFFLHKACVKLPKKT</sequence>
<name>A0A7J8NNN1_GOSRA</name>
<evidence type="ECO:0000256" key="1">
    <source>
        <dbReference type="ARBA" id="ARBA00022737"/>
    </source>
</evidence>
<feature type="domain" description="DC1" evidence="2">
    <location>
        <begin position="63"/>
        <end position="108"/>
    </location>
</feature>
<organism evidence="3 4">
    <name type="scientific">Gossypium raimondii</name>
    <name type="common">Peruvian cotton</name>
    <name type="synonym">Gossypium klotzschianum subsp. raimondii</name>
    <dbReference type="NCBI Taxonomy" id="29730"/>
    <lineage>
        <taxon>Eukaryota</taxon>
        <taxon>Viridiplantae</taxon>
        <taxon>Streptophyta</taxon>
        <taxon>Embryophyta</taxon>
        <taxon>Tracheophyta</taxon>
        <taxon>Spermatophyta</taxon>
        <taxon>Magnoliopsida</taxon>
        <taxon>eudicotyledons</taxon>
        <taxon>Gunneridae</taxon>
        <taxon>Pentapetalae</taxon>
        <taxon>rosids</taxon>
        <taxon>malvids</taxon>
        <taxon>Malvales</taxon>
        <taxon>Malvaceae</taxon>
        <taxon>Malvoideae</taxon>
        <taxon>Gossypium</taxon>
    </lineage>
</organism>